<evidence type="ECO:0000259" key="2">
    <source>
        <dbReference type="SMART" id="SM00849"/>
    </source>
</evidence>
<proteinExistence type="predicted"/>
<reference evidence="3" key="1">
    <citation type="submission" date="2020-10" db="EMBL/GenBank/DDBJ databases">
        <authorList>
            <person name="Gilroy R."/>
        </authorList>
    </citation>
    <scope>NUCLEOTIDE SEQUENCE</scope>
    <source>
        <strain evidence="3">ChiSjej6B24-2974</strain>
    </source>
</reference>
<dbReference type="PROSITE" id="PS51257">
    <property type="entry name" value="PROKAR_LIPOPROTEIN"/>
    <property type="match status" value="1"/>
</dbReference>
<gene>
    <name evidence="3" type="ORF">IAA52_10920</name>
</gene>
<dbReference type="SMART" id="SM00849">
    <property type="entry name" value="Lactamase_B"/>
    <property type="match status" value="1"/>
</dbReference>
<dbReference type="EMBL" id="DVFZ01000103">
    <property type="protein sequence ID" value="HIQ83598.1"/>
    <property type="molecule type" value="Genomic_DNA"/>
</dbReference>
<dbReference type="Pfam" id="PF00753">
    <property type="entry name" value="Lactamase_B"/>
    <property type="match status" value="1"/>
</dbReference>
<dbReference type="InterPro" id="IPR001279">
    <property type="entry name" value="Metallo-B-lactamas"/>
</dbReference>
<dbReference type="Gene3D" id="3.60.15.10">
    <property type="entry name" value="Ribonuclease Z/Hydroxyacylglutathione hydrolase-like"/>
    <property type="match status" value="1"/>
</dbReference>
<comment type="caution">
    <text evidence="3">The sequence shown here is derived from an EMBL/GenBank/DDBJ whole genome shotgun (WGS) entry which is preliminary data.</text>
</comment>
<reference evidence="3" key="2">
    <citation type="journal article" date="2021" name="PeerJ">
        <title>Extensive microbial diversity within the chicken gut microbiome revealed by metagenomics and culture.</title>
        <authorList>
            <person name="Gilroy R."/>
            <person name="Ravi A."/>
            <person name="Getino M."/>
            <person name="Pursley I."/>
            <person name="Horton D.L."/>
            <person name="Alikhan N.F."/>
            <person name="Baker D."/>
            <person name="Gharbi K."/>
            <person name="Hall N."/>
            <person name="Watson M."/>
            <person name="Adriaenssens E.M."/>
            <person name="Foster-Nyarko E."/>
            <person name="Jarju S."/>
            <person name="Secka A."/>
            <person name="Antonio M."/>
            <person name="Oren A."/>
            <person name="Chaudhuri R.R."/>
            <person name="La Ragione R."/>
            <person name="Hildebrand F."/>
            <person name="Pallen M.J."/>
        </authorList>
    </citation>
    <scope>NUCLEOTIDE SEQUENCE</scope>
    <source>
        <strain evidence="3">ChiSjej6B24-2974</strain>
    </source>
</reference>
<dbReference type="InterPro" id="IPR036866">
    <property type="entry name" value="RibonucZ/Hydroxyglut_hydro"/>
</dbReference>
<accession>A0A9D0ZMZ3</accession>
<keyword evidence="1" id="KW-0732">Signal</keyword>
<dbReference type="InterPro" id="IPR052159">
    <property type="entry name" value="Competence_DNA_uptake"/>
</dbReference>
<dbReference type="Proteomes" id="UP000824260">
    <property type="component" value="Unassembled WGS sequence"/>
</dbReference>
<sequence length="274" mass="29167">MKKLLCMLLLACLALTGCAAESADTGGDELTAVFLDVGKADAILLYNGEMAALIDAGENDDGDAVVEAIRARGIERLDLMIITHFDKDHVGGADKVLEQIEVARVLEPGYEKDSKQVRQYREALAAAGVEAEALTENVEFTLGGCGFAIDVANADDYGSDEENDFSLVTRLTHGGVRFLFAGDAENARLAELLDEGDLDSDVLKVPHHGRYERLSAAFFAAVSPQYAVVASSQDDLEDAETVYALQAAGAQVLLTRNGAVEIVSDGESARLARP</sequence>
<organism evidence="3 4">
    <name type="scientific">Candidatus Pullichristensenella stercorigallinarum</name>
    <dbReference type="NCBI Taxonomy" id="2840909"/>
    <lineage>
        <taxon>Bacteria</taxon>
        <taxon>Bacillati</taxon>
        <taxon>Bacillota</taxon>
        <taxon>Clostridia</taxon>
        <taxon>Candidatus Pullichristensenella</taxon>
    </lineage>
</organism>
<feature type="domain" description="Metallo-beta-lactamase" evidence="2">
    <location>
        <begin position="39"/>
        <end position="233"/>
    </location>
</feature>
<dbReference type="AlphaFoldDB" id="A0A9D0ZMZ3"/>
<feature type="chain" id="PRO_5039402983" evidence="1">
    <location>
        <begin position="20"/>
        <end position="274"/>
    </location>
</feature>
<dbReference type="SUPFAM" id="SSF56281">
    <property type="entry name" value="Metallo-hydrolase/oxidoreductase"/>
    <property type="match status" value="1"/>
</dbReference>
<dbReference type="PANTHER" id="PTHR30619:SF1">
    <property type="entry name" value="RECOMBINATION PROTEIN 2"/>
    <property type="match status" value="1"/>
</dbReference>
<feature type="signal peptide" evidence="1">
    <location>
        <begin position="1"/>
        <end position="19"/>
    </location>
</feature>
<dbReference type="InterPro" id="IPR035681">
    <property type="entry name" value="ComA-like_MBL"/>
</dbReference>
<dbReference type="CDD" id="cd07731">
    <property type="entry name" value="ComA-like_MBL-fold"/>
    <property type="match status" value="1"/>
</dbReference>
<evidence type="ECO:0000313" key="3">
    <source>
        <dbReference type="EMBL" id="HIQ83598.1"/>
    </source>
</evidence>
<evidence type="ECO:0000256" key="1">
    <source>
        <dbReference type="SAM" id="SignalP"/>
    </source>
</evidence>
<evidence type="ECO:0000313" key="4">
    <source>
        <dbReference type="Proteomes" id="UP000824260"/>
    </source>
</evidence>
<name>A0A9D0ZMZ3_9FIRM</name>
<protein>
    <submittedName>
        <fullName evidence="3">MBL fold metallo-hydrolase</fullName>
    </submittedName>
</protein>
<dbReference type="PANTHER" id="PTHR30619">
    <property type="entry name" value="DNA INTERNALIZATION/COMPETENCE PROTEIN COMEC/REC2"/>
    <property type="match status" value="1"/>
</dbReference>